<dbReference type="Proteomes" id="UP000515163">
    <property type="component" value="Unplaced"/>
</dbReference>
<dbReference type="RefSeq" id="XP_031548719.1">
    <property type="nucleotide sequence ID" value="XM_031692859.1"/>
</dbReference>
<dbReference type="OrthoDB" id="10379777at2759"/>
<gene>
    <name evidence="3" type="primary">LOC116286369</name>
</gene>
<protein>
    <submittedName>
        <fullName evidence="3">Uncharacterized protein LOC116286369</fullName>
    </submittedName>
</protein>
<dbReference type="GeneID" id="116286369"/>
<dbReference type="InParanoid" id="A0A6P8GWU1"/>
<dbReference type="KEGG" id="aten:116286369"/>
<feature type="compositionally biased region" description="Polar residues" evidence="1">
    <location>
        <begin position="119"/>
        <end position="130"/>
    </location>
</feature>
<accession>A0A6P8GWU1</accession>
<feature type="region of interest" description="Disordered" evidence="1">
    <location>
        <begin position="119"/>
        <end position="154"/>
    </location>
</feature>
<dbReference type="AlphaFoldDB" id="A0A6P8GWU1"/>
<evidence type="ECO:0000313" key="3">
    <source>
        <dbReference type="RefSeq" id="XP_031548719.1"/>
    </source>
</evidence>
<reference evidence="3" key="1">
    <citation type="submission" date="2025-08" db="UniProtKB">
        <authorList>
            <consortium name="RefSeq"/>
        </authorList>
    </citation>
    <scope>IDENTIFICATION</scope>
    <source>
        <tissue evidence="3">Tentacle</tissue>
    </source>
</reference>
<evidence type="ECO:0000313" key="2">
    <source>
        <dbReference type="Proteomes" id="UP000515163"/>
    </source>
</evidence>
<organism evidence="2 3">
    <name type="scientific">Actinia tenebrosa</name>
    <name type="common">Australian red waratah sea anemone</name>
    <dbReference type="NCBI Taxonomy" id="6105"/>
    <lineage>
        <taxon>Eukaryota</taxon>
        <taxon>Metazoa</taxon>
        <taxon>Cnidaria</taxon>
        <taxon>Anthozoa</taxon>
        <taxon>Hexacorallia</taxon>
        <taxon>Actiniaria</taxon>
        <taxon>Actiniidae</taxon>
        <taxon>Actinia</taxon>
    </lineage>
</organism>
<name>A0A6P8GWU1_ACTTE</name>
<evidence type="ECO:0000256" key="1">
    <source>
        <dbReference type="SAM" id="MobiDB-lite"/>
    </source>
</evidence>
<sequence length="185" mass="21290">MVKTEIRLAIMDERMHREESILATSPHKSVANAVRYARAMNCTLSSTLDKKLKLLHQEFEREFRRIVEVQQEAYEDGPSFQKKSFDVRGYTRKQFRYKLNEILTMKRREDELRRAKTQLSLPSMSNSASISPAHKPSKSTRVKLPWQPPNHTPDTTSVVAAVGRNGFGMGSLWKHDGDAVYFPPI</sequence>
<keyword evidence="2" id="KW-1185">Reference proteome</keyword>
<proteinExistence type="predicted"/>